<sequence>MPERRPRRAGQRRPCREYKVSSSFSLLQPVFPLSLIWYANLYTILSVTYGRAMSTRLVVSERFSQREAAAPRAVRETA</sequence>
<name>A0A090FW26_MESPL</name>
<keyword evidence="1" id="KW-0812">Transmembrane</keyword>
<protein>
    <submittedName>
        <fullName evidence="2">Uncharacterized protein</fullName>
    </submittedName>
</protein>
<accession>A0A090FW26</accession>
<keyword evidence="1" id="KW-0472">Membrane</keyword>
<feature type="transmembrane region" description="Helical" evidence="1">
    <location>
        <begin position="20"/>
        <end position="39"/>
    </location>
</feature>
<organism evidence="2 3">
    <name type="scientific">Mesorhizobium plurifarium</name>
    <dbReference type="NCBI Taxonomy" id="69974"/>
    <lineage>
        <taxon>Bacteria</taxon>
        <taxon>Pseudomonadati</taxon>
        <taxon>Pseudomonadota</taxon>
        <taxon>Alphaproteobacteria</taxon>
        <taxon>Hyphomicrobiales</taxon>
        <taxon>Phyllobacteriaceae</taxon>
        <taxon>Mesorhizobium</taxon>
    </lineage>
</organism>
<evidence type="ECO:0000256" key="1">
    <source>
        <dbReference type="SAM" id="Phobius"/>
    </source>
</evidence>
<gene>
    <name evidence="2" type="ORF">MPLDJ20_80052</name>
</gene>
<dbReference type="Proteomes" id="UP000046373">
    <property type="component" value="Unassembled WGS sequence"/>
</dbReference>
<dbReference type="EMBL" id="CCNB01000045">
    <property type="protein sequence ID" value="CDX45836.1"/>
    <property type="molecule type" value="Genomic_DNA"/>
</dbReference>
<dbReference type="AlphaFoldDB" id="A0A090FW26"/>
<evidence type="ECO:0000313" key="3">
    <source>
        <dbReference type="Proteomes" id="UP000046373"/>
    </source>
</evidence>
<proteinExistence type="predicted"/>
<evidence type="ECO:0000313" key="2">
    <source>
        <dbReference type="EMBL" id="CDX45836.1"/>
    </source>
</evidence>
<reference evidence="2 3" key="1">
    <citation type="submission" date="2014-08" db="EMBL/GenBank/DDBJ databases">
        <authorList>
            <person name="Moulin Lionel"/>
        </authorList>
    </citation>
    <scope>NUCLEOTIDE SEQUENCE [LARGE SCALE GENOMIC DNA]</scope>
</reference>
<keyword evidence="1" id="KW-1133">Transmembrane helix</keyword>